<keyword evidence="8" id="KW-0106">Calcium</keyword>
<accession>A0A177K3N1</accession>
<keyword evidence="3 8" id="KW-0479">Metal-binding</keyword>
<dbReference type="SMART" id="SM00642">
    <property type="entry name" value="Aamy"/>
    <property type="match status" value="1"/>
</dbReference>
<evidence type="ECO:0000259" key="9">
    <source>
        <dbReference type="SMART" id="SM00642"/>
    </source>
</evidence>
<dbReference type="NCBIfam" id="NF006969">
    <property type="entry name" value="PRK09441.1-2"/>
    <property type="match status" value="1"/>
</dbReference>
<dbReference type="GO" id="GO:0005509">
    <property type="term" value="F:calcium ion binding"/>
    <property type="evidence" value="ECO:0007669"/>
    <property type="project" value="InterPro"/>
</dbReference>
<feature type="binding site" evidence="8">
    <location>
        <position position="239"/>
    </location>
    <ligand>
        <name>Ca(2+)</name>
        <dbReference type="ChEBI" id="CHEBI:29108"/>
        <label>1</label>
    </ligand>
</feature>
<dbReference type="Proteomes" id="UP000077262">
    <property type="component" value="Unassembled WGS sequence"/>
</dbReference>
<evidence type="ECO:0000256" key="8">
    <source>
        <dbReference type="PIRSR" id="PIRSR001021-2"/>
    </source>
</evidence>
<name>A0A177K3N1_SPHYA</name>
<feature type="active site" description="Proton donor" evidence="7">
    <location>
        <position position="265"/>
    </location>
</feature>
<dbReference type="RefSeq" id="WP_063975893.1">
    <property type="nucleotide sequence ID" value="NZ_LSTR01000002.1"/>
</dbReference>
<dbReference type="SUPFAM" id="SSF51445">
    <property type="entry name" value="(Trans)glycosidases"/>
    <property type="match status" value="1"/>
</dbReference>
<feature type="domain" description="Glycosyl hydrolase family 13 catalytic" evidence="9">
    <location>
        <begin position="4"/>
        <end position="402"/>
    </location>
</feature>
<feature type="binding site" evidence="8">
    <location>
        <position position="304"/>
    </location>
    <ligand>
        <name>Ca(2+)</name>
        <dbReference type="ChEBI" id="CHEBI:29108"/>
        <label>3</label>
    </ligand>
</feature>
<dbReference type="Gene3D" id="2.60.40.1180">
    <property type="entry name" value="Golgi alpha-mannosidase II"/>
    <property type="match status" value="1"/>
</dbReference>
<proteinExistence type="inferred from homology"/>
<dbReference type="CDD" id="cd11318">
    <property type="entry name" value="AmyAc_bac_fung_AmyA"/>
    <property type="match status" value="1"/>
</dbReference>
<dbReference type="OrthoDB" id="9805159at2"/>
<reference evidence="10 11" key="1">
    <citation type="submission" date="2016-02" db="EMBL/GenBank/DDBJ databases">
        <authorList>
            <person name="Wen L."/>
            <person name="He K."/>
            <person name="Yang H."/>
        </authorList>
    </citation>
    <scope>NUCLEOTIDE SEQUENCE [LARGE SCALE GENOMIC DNA]</scope>
    <source>
        <strain evidence="10 11">CD09_2</strain>
    </source>
</reference>
<dbReference type="PANTHER" id="PTHR43447">
    <property type="entry name" value="ALPHA-AMYLASE"/>
    <property type="match status" value="1"/>
</dbReference>
<comment type="cofactor">
    <cofactor evidence="1">
        <name>Ca(2+)</name>
        <dbReference type="ChEBI" id="CHEBI:29108"/>
    </cofactor>
</comment>
<evidence type="ECO:0000313" key="11">
    <source>
        <dbReference type="Proteomes" id="UP000077262"/>
    </source>
</evidence>
<protein>
    <submittedName>
        <fullName evidence="10">Alpha-amylase</fullName>
    </submittedName>
</protein>
<feature type="binding site" evidence="8">
    <location>
        <position position="104"/>
    </location>
    <ligand>
        <name>Ca(2+)</name>
        <dbReference type="ChEBI" id="CHEBI:29108"/>
        <label>1</label>
    </ligand>
</feature>
<evidence type="ECO:0000256" key="7">
    <source>
        <dbReference type="PIRSR" id="PIRSR001021-1"/>
    </source>
</evidence>
<dbReference type="PIRSF" id="PIRSF001021">
    <property type="entry name" value="Alph-amls_thrmst"/>
    <property type="match status" value="1"/>
</dbReference>
<dbReference type="InterPro" id="IPR013776">
    <property type="entry name" value="A-amylase_thermo"/>
</dbReference>
<dbReference type="InterPro" id="IPR006047">
    <property type="entry name" value="GH13_cat_dom"/>
</dbReference>
<comment type="similarity">
    <text evidence="2">Belongs to the glycosyl hydrolase 13 family.</text>
</comment>
<feature type="binding site" evidence="8">
    <location>
        <position position="204"/>
    </location>
    <ligand>
        <name>Ca(2+)</name>
        <dbReference type="ChEBI" id="CHEBI:29108"/>
        <label>1</label>
    </ligand>
</feature>
<evidence type="ECO:0000256" key="6">
    <source>
        <dbReference type="ARBA" id="ARBA00023295"/>
    </source>
</evidence>
<feature type="active site" description="Nucleophile" evidence="7">
    <location>
        <position position="235"/>
    </location>
</feature>
<keyword evidence="6" id="KW-0326">Glycosidase</keyword>
<evidence type="ECO:0000256" key="1">
    <source>
        <dbReference type="ARBA" id="ARBA00001913"/>
    </source>
</evidence>
<organism evidence="10 11">
    <name type="scientific">Sphingobium yanoikuyae</name>
    <name type="common">Sphingomonas yanoikuyae</name>
    <dbReference type="NCBI Taxonomy" id="13690"/>
    <lineage>
        <taxon>Bacteria</taxon>
        <taxon>Pseudomonadati</taxon>
        <taxon>Pseudomonadota</taxon>
        <taxon>Alphaproteobacteria</taxon>
        <taxon>Sphingomonadales</taxon>
        <taxon>Sphingomonadaceae</taxon>
        <taxon>Sphingobium</taxon>
    </lineage>
</organism>
<evidence type="ECO:0000313" key="10">
    <source>
        <dbReference type="EMBL" id="OAH48039.1"/>
    </source>
</evidence>
<dbReference type="GO" id="GO:0005975">
    <property type="term" value="P:carbohydrate metabolic process"/>
    <property type="evidence" value="ECO:0007669"/>
    <property type="project" value="InterPro"/>
</dbReference>
<dbReference type="GO" id="GO:0004553">
    <property type="term" value="F:hydrolase activity, hydrolyzing O-glycosyl compounds"/>
    <property type="evidence" value="ECO:0007669"/>
    <property type="project" value="InterPro"/>
</dbReference>
<dbReference type="EMBL" id="LSTR01000002">
    <property type="protein sequence ID" value="OAH48039.1"/>
    <property type="molecule type" value="Genomic_DNA"/>
</dbReference>
<comment type="caution">
    <text evidence="10">The sequence shown here is derived from an EMBL/GenBank/DDBJ whole genome shotgun (WGS) entry which is preliminary data.</text>
</comment>
<dbReference type="Gene3D" id="3.20.20.80">
    <property type="entry name" value="Glycosidases"/>
    <property type="match status" value="1"/>
</dbReference>
<keyword evidence="4" id="KW-0378">Hydrolase</keyword>
<evidence type="ECO:0000256" key="3">
    <source>
        <dbReference type="ARBA" id="ARBA00022723"/>
    </source>
</evidence>
<sequence length="496" mass="56231">MAPRTLLQFFHWYYPADGSLWNEVVKASCELAAMGVTDVWLPPAYKGASGQQSVGYDSYDLFDLGEFDQKGAIATRYGDRTGFEGATKALRDAGIGVILDVVFNHKIGADEVEPVRVRRTNPDDRNQFEDEAFEAHAWTRFTFPGRQGQYSEFVWDSRCFTGVDHVEQPDEDGVFRLVNEYGDGEWHDEVDGENGNYDYLMGADVEFRNQAVYEELKYWGRWIAEQVPCNGFRLDAAKHIPAWFFRDWVGHMRESVDPELFVVAEYWHPDMAALGQYLEQVDRQLMLFDVALHHRFREASRAGGDFDLRTLFDDTLVAAMPDHAVTIVGNHDTQPLQALEAPVEDWFKPHAYALILMREQGTPCLFHPDLYGARYSDTGSDGKVHDIMIAPVDCLPRLVQARQRFAHGAQTDIFDDPYCLIVVRHGTHEQAGAILILTNRDTMEKTVELGRDHADAAFVDYLGHCDEERVADGEGRLTVRVAPGSVSLWVRSDVHG</sequence>
<dbReference type="AlphaFoldDB" id="A0A177K3N1"/>
<dbReference type="Gene3D" id="2.40.30.140">
    <property type="match status" value="1"/>
</dbReference>
<evidence type="ECO:0000256" key="5">
    <source>
        <dbReference type="ARBA" id="ARBA00023277"/>
    </source>
</evidence>
<evidence type="ECO:0000256" key="2">
    <source>
        <dbReference type="ARBA" id="ARBA00008061"/>
    </source>
</evidence>
<keyword evidence="5" id="KW-0119">Carbohydrate metabolism</keyword>
<evidence type="ECO:0000256" key="4">
    <source>
        <dbReference type="ARBA" id="ARBA00022801"/>
    </source>
</evidence>
<gene>
    <name evidence="10" type="ORF">AX777_16300</name>
</gene>
<dbReference type="NCBIfam" id="NF006968">
    <property type="entry name" value="PRK09441.1-1"/>
    <property type="match status" value="1"/>
</dbReference>
<dbReference type="Pfam" id="PF00128">
    <property type="entry name" value="Alpha-amylase"/>
    <property type="match status" value="1"/>
</dbReference>
<dbReference type="InterPro" id="IPR013780">
    <property type="entry name" value="Glyco_hydro_b"/>
</dbReference>
<feature type="binding site" evidence="8">
    <location>
        <position position="198"/>
    </location>
    <ligand>
        <name>Ca(2+)</name>
        <dbReference type="ChEBI" id="CHEBI:29108"/>
        <label>1</label>
    </ligand>
</feature>
<dbReference type="SUPFAM" id="SSF51011">
    <property type="entry name" value="Glycosyl hydrolase domain"/>
    <property type="match status" value="1"/>
</dbReference>
<dbReference type="InterPro" id="IPR017853">
    <property type="entry name" value="GH"/>
</dbReference>